<evidence type="ECO:0000256" key="3">
    <source>
        <dbReference type="PROSITE-ProRule" id="PRU00284"/>
    </source>
</evidence>
<evidence type="ECO:0000259" key="9">
    <source>
        <dbReference type="PROSITE" id="PS50906"/>
    </source>
</evidence>
<dbReference type="GO" id="GO:0016020">
    <property type="term" value="C:membrane"/>
    <property type="evidence" value="ECO:0007669"/>
    <property type="project" value="InterPro"/>
</dbReference>
<dbReference type="InterPro" id="IPR004089">
    <property type="entry name" value="MCPsignal_dom"/>
</dbReference>
<dbReference type="Proteomes" id="UP000035444">
    <property type="component" value="Unassembled WGS sequence"/>
</dbReference>
<sequence length="686" mass="74830">MIRYISDQKIRTRILYCLLLPILALLSLSGYNLVKEQKALGTSQKLEDLAILAPILGTLVHELQNERDLTASFLSNNGKAFGSELKTQFKKTDTVLSLYTKDLAVFDVKAYEESFMKKVDSVQTSLSDLKNNRKSTLNQSLKRGDALRSYQRTIARLLSTIEVMAVISDDADITRVIAAYTSFLQGKERASRERHIGAQGFQSGSFSPSLYRSFSQMIASQSAYLNDAGKFASPDEFAYFNKTISGPVVKDVNQMRQAAFKSFSSGNTGDINETRWMEQATARLELFKLMENYFAQNLIDLASSIKTDQQTRFLIVSILLVVLLSLTAFIVIATVRSIVRPVARLTQVMQKLAKGDNSVEVPGLKKQRCEISDMSRAVLVFKENAIRNDELEQAERVNREKREKRTAEIENLVSVFDNTINETLKDLSSLSGELEGSAKTMSSTANTARDESTSAEVSTENAASNVETMSSAAQELVSSISEISNQVTQAKQSALDAVSAAEKSTNTLRGLSDSAQNIGEVIQLIQEIAEQTNLLALNATIEAARAGEAGKGFAVVANEVKNLANQTAKATEDISAQINAIQSTTETAVQTNESVSQQIDQISEVSTAIAAAVEQQSAATTEITRNAQLAADGTSVVSDNIKRVKNSTEETGSAAETVLELASILQSKADNLEKDVDQFLDDVRSA</sequence>
<dbReference type="PROSITE" id="PS50906">
    <property type="entry name" value="NIT"/>
    <property type="match status" value="1"/>
</dbReference>
<comment type="caution">
    <text evidence="10">The sequence shown here is derived from an EMBL/GenBank/DDBJ whole genome shotgun (WGS) entry which is preliminary data.</text>
</comment>
<evidence type="ECO:0000256" key="4">
    <source>
        <dbReference type="SAM" id="Coils"/>
    </source>
</evidence>
<proteinExistence type="inferred from homology"/>
<protein>
    <recommendedName>
        <fullName evidence="12">Chemotaxis protein</fullName>
    </recommendedName>
</protein>
<dbReference type="Pfam" id="PF00672">
    <property type="entry name" value="HAMP"/>
    <property type="match status" value="1"/>
</dbReference>
<feature type="domain" description="Methyl-accepting transducer" evidence="7">
    <location>
        <begin position="430"/>
        <end position="666"/>
    </location>
</feature>
<evidence type="ECO:0000313" key="11">
    <source>
        <dbReference type="Proteomes" id="UP000035444"/>
    </source>
</evidence>
<dbReference type="Gene3D" id="6.10.340.10">
    <property type="match status" value="1"/>
</dbReference>
<dbReference type="Pfam" id="PF08376">
    <property type="entry name" value="NIT"/>
    <property type="match status" value="1"/>
</dbReference>
<dbReference type="InterPro" id="IPR003660">
    <property type="entry name" value="HAMP_dom"/>
</dbReference>
<organism evidence="10 11">
    <name type="scientific">Kiloniella spongiae</name>
    <dbReference type="NCBI Taxonomy" id="1489064"/>
    <lineage>
        <taxon>Bacteria</taxon>
        <taxon>Pseudomonadati</taxon>
        <taxon>Pseudomonadota</taxon>
        <taxon>Alphaproteobacteria</taxon>
        <taxon>Rhodospirillales</taxon>
        <taxon>Kiloniellaceae</taxon>
        <taxon>Kiloniella</taxon>
    </lineage>
</organism>
<accession>A0A0H2MD03</accession>
<evidence type="ECO:0000256" key="5">
    <source>
        <dbReference type="SAM" id="MobiDB-lite"/>
    </source>
</evidence>
<feature type="domain" description="HAMP" evidence="8">
    <location>
        <begin position="336"/>
        <end position="390"/>
    </location>
</feature>
<evidence type="ECO:0008006" key="12">
    <source>
        <dbReference type="Google" id="ProtNLM"/>
    </source>
</evidence>
<dbReference type="Pfam" id="PF00015">
    <property type="entry name" value="MCPsignal"/>
    <property type="match status" value="1"/>
</dbReference>
<feature type="coiled-coil region" evidence="4">
    <location>
        <begin position="384"/>
        <end position="411"/>
    </location>
</feature>
<dbReference type="PANTHER" id="PTHR32089:SF112">
    <property type="entry name" value="LYSOZYME-LIKE PROTEIN-RELATED"/>
    <property type="match status" value="1"/>
</dbReference>
<dbReference type="PROSITE" id="PS50885">
    <property type="entry name" value="HAMP"/>
    <property type="match status" value="1"/>
</dbReference>
<dbReference type="GO" id="GO:0007165">
    <property type="term" value="P:signal transduction"/>
    <property type="evidence" value="ECO:0007669"/>
    <property type="project" value="UniProtKB-KW"/>
</dbReference>
<dbReference type="AlphaFoldDB" id="A0A0H2MD03"/>
<dbReference type="CDD" id="cd06225">
    <property type="entry name" value="HAMP"/>
    <property type="match status" value="1"/>
</dbReference>
<keyword evidence="4" id="KW-0175">Coiled coil</keyword>
<gene>
    <name evidence="10" type="ORF">WH96_12875</name>
</gene>
<evidence type="ECO:0000259" key="7">
    <source>
        <dbReference type="PROSITE" id="PS50111"/>
    </source>
</evidence>
<reference evidence="10 11" key="1">
    <citation type="submission" date="2015-03" db="EMBL/GenBank/DDBJ databases">
        <title>Genome Sequence of Kiloniella spongiae MEBiC09566, isolated from a marine sponge.</title>
        <authorList>
            <person name="Shao Z."/>
            <person name="Wang L."/>
            <person name="Li X."/>
        </authorList>
    </citation>
    <scope>NUCLEOTIDE SEQUENCE [LARGE SCALE GENOMIC DNA]</scope>
    <source>
        <strain evidence="10 11">MEBiC09566</strain>
    </source>
</reference>
<evidence type="ECO:0000256" key="1">
    <source>
        <dbReference type="ARBA" id="ARBA00023224"/>
    </source>
</evidence>
<keyword evidence="6" id="KW-0472">Membrane</keyword>
<keyword evidence="11" id="KW-1185">Reference proteome</keyword>
<dbReference type="SUPFAM" id="SSF158472">
    <property type="entry name" value="HAMP domain-like"/>
    <property type="match status" value="1"/>
</dbReference>
<dbReference type="STRING" id="1489064.WH96_12875"/>
<dbReference type="SUPFAM" id="SSF58104">
    <property type="entry name" value="Methyl-accepting chemotaxis protein (MCP) signaling domain"/>
    <property type="match status" value="1"/>
</dbReference>
<keyword evidence="1 3" id="KW-0807">Transducer</keyword>
<feature type="region of interest" description="Disordered" evidence="5">
    <location>
        <begin position="433"/>
        <end position="453"/>
    </location>
</feature>
<name>A0A0H2MD03_9PROT</name>
<keyword evidence="6" id="KW-0812">Transmembrane</keyword>
<dbReference type="PROSITE" id="PS50111">
    <property type="entry name" value="CHEMOTAXIS_TRANSDUC_2"/>
    <property type="match status" value="1"/>
</dbReference>
<keyword evidence="6" id="KW-1133">Transmembrane helix</keyword>
<dbReference type="SMART" id="SM00283">
    <property type="entry name" value="MA"/>
    <property type="match status" value="1"/>
</dbReference>
<dbReference type="InterPro" id="IPR010910">
    <property type="entry name" value="Nitrate/nitrite_sensing_bac"/>
</dbReference>
<evidence type="ECO:0000259" key="8">
    <source>
        <dbReference type="PROSITE" id="PS50885"/>
    </source>
</evidence>
<dbReference type="Gene3D" id="1.10.287.950">
    <property type="entry name" value="Methyl-accepting chemotaxis protein"/>
    <property type="match status" value="1"/>
</dbReference>
<dbReference type="RefSeq" id="WP_047764616.1">
    <property type="nucleotide sequence ID" value="NZ_LAQL01000008.1"/>
</dbReference>
<evidence type="ECO:0000256" key="2">
    <source>
        <dbReference type="ARBA" id="ARBA00029447"/>
    </source>
</evidence>
<dbReference type="OrthoDB" id="3378718at2"/>
<feature type="domain" description="NIT" evidence="9">
    <location>
        <begin position="54"/>
        <end position="305"/>
    </location>
</feature>
<evidence type="ECO:0000313" key="10">
    <source>
        <dbReference type="EMBL" id="KLN60081.1"/>
    </source>
</evidence>
<feature type="transmembrane region" description="Helical" evidence="6">
    <location>
        <begin position="313"/>
        <end position="335"/>
    </location>
</feature>
<dbReference type="InterPro" id="IPR013587">
    <property type="entry name" value="Nitrate/nitrite_sensing"/>
</dbReference>
<dbReference type="EMBL" id="LAQL01000008">
    <property type="protein sequence ID" value="KLN60081.1"/>
    <property type="molecule type" value="Genomic_DNA"/>
</dbReference>
<evidence type="ECO:0000256" key="6">
    <source>
        <dbReference type="SAM" id="Phobius"/>
    </source>
</evidence>
<dbReference type="SMART" id="SM00304">
    <property type="entry name" value="HAMP"/>
    <property type="match status" value="1"/>
</dbReference>
<dbReference type="PANTHER" id="PTHR32089">
    <property type="entry name" value="METHYL-ACCEPTING CHEMOTAXIS PROTEIN MCPB"/>
    <property type="match status" value="1"/>
</dbReference>
<comment type="similarity">
    <text evidence="2">Belongs to the methyl-accepting chemotaxis (MCP) protein family.</text>
</comment>